<name>A0A832EBE8_9BACT</name>
<feature type="domain" description="Response regulatory" evidence="8">
    <location>
        <begin position="6"/>
        <end position="119"/>
    </location>
</feature>
<keyword evidence="5" id="KW-0804">Transcription</keyword>
<dbReference type="SUPFAM" id="SSF52540">
    <property type="entry name" value="P-loop containing nucleoside triphosphate hydrolases"/>
    <property type="match status" value="1"/>
</dbReference>
<accession>A0A832EBE8</accession>
<dbReference type="SUPFAM" id="SSF52172">
    <property type="entry name" value="CheY-like"/>
    <property type="match status" value="1"/>
</dbReference>
<dbReference type="Gene3D" id="3.40.50.2300">
    <property type="match status" value="1"/>
</dbReference>
<evidence type="ECO:0000256" key="6">
    <source>
        <dbReference type="PROSITE-ProRule" id="PRU00169"/>
    </source>
</evidence>
<comment type="caution">
    <text evidence="9">The sequence shown here is derived from an EMBL/GenBank/DDBJ whole genome shotgun (WGS) entry which is preliminary data.</text>
</comment>
<dbReference type="SUPFAM" id="SSF46689">
    <property type="entry name" value="Homeodomain-like"/>
    <property type="match status" value="1"/>
</dbReference>
<dbReference type="CDD" id="cd00156">
    <property type="entry name" value="REC"/>
    <property type="match status" value="1"/>
</dbReference>
<dbReference type="SMART" id="SM00382">
    <property type="entry name" value="AAA"/>
    <property type="match status" value="1"/>
</dbReference>
<dbReference type="InterPro" id="IPR011006">
    <property type="entry name" value="CheY-like_superfamily"/>
</dbReference>
<dbReference type="PROSITE" id="PS00676">
    <property type="entry name" value="SIGMA54_INTERACT_2"/>
    <property type="match status" value="1"/>
</dbReference>
<keyword evidence="6" id="KW-0597">Phosphoprotein</keyword>
<gene>
    <name evidence="9" type="ORF">ENS06_13025</name>
</gene>
<evidence type="ECO:0000256" key="4">
    <source>
        <dbReference type="ARBA" id="ARBA00023125"/>
    </source>
</evidence>
<keyword evidence="1" id="KW-0547">Nucleotide-binding</keyword>
<dbReference type="Gene3D" id="3.40.50.300">
    <property type="entry name" value="P-loop containing nucleotide triphosphate hydrolases"/>
    <property type="match status" value="1"/>
</dbReference>
<keyword evidence="3" id="KW-0805">Transcription regulation</keyword>
<dbReference type="PROSITE" id="PS00675">
    <property type="entry name" value="SIGMA54_INTERACT_1"/>
    <property type="match status" value="1"/>
</dbReference>
<dbReference type="InterPro" id="IPR025943">
    <property type="entry name" value="Sigma_54_int_dom_ATP-bd_2"/>
</dbReference>
<evidence type="ECO:0000259" key="8">
    <source>
        <dbReference type="PROSITE" id="PS50110"/>
    </source>
</evidence>
<evidence type="ECO:0000313" key="9">
    <source>
        <dbReference type="EMBL" id="HFK98227.1"/>
    </source>
</evidence>
<proteinExistence type="predicted"/>
<keyword evidence="4" id="KW-0238">DNA-binding</keyword>
<sequence>MRTAPTILIIDDETGFRGAIRRFLSASYTVREAGTAAEGMQLAGILEPDVVLLDIGLPDQSGLDLLPQLKELRPSPTVIMVTAYEQVRDVVQAMKKGAFDYLVKPVDLEEFEVTVKQALEYASLRHEVERLRQEMQRLHRVSTLVGSSPAFLEAQQLAIRSAQSPDAGVLLQGESGVGKELFARLIHATSPRATYPFVALNCAVFSPEIIESELFGYEKGAFTGARSEGKKGLLEAADGGTLFLDEVADLPPEVQAKLLRVLEEREFYPLGSTRKKTVDIRVVAACNRDLWQACEEGLFRKDLFFRLATIQIVLPALRDRREDIIPLARFFLEQFNDKYGKRFREISDEAKEVLLTHSWPGNVRELRNTIERIVLLEDDDLVLKRHFHFLRPQPGSATGPSAPEHGRFLVWENMPEEGISLEELERNIIREVYERCGRNKSKTARFLRIPRHVLIYRMKKFALDAELSSRDPTEAPNTEE</sequence>
<dbReference type="Pfam" id="PF00158">
    <property type="entry name" value="Sigma54_activat"/>
    <property type="match status" value="1"/>
</dbReference>
<dbReference type="Pfam" id="PF25601">
    <property type="entry name" value="AAA_lid_14"/>
    <property type="match status" value="1"/>
</dbReference>
<dbReference type="AlphaFoldDB" id="A0A832EBE8"/>
<evidence type="ECO:0000259" key="7">
    <source>
        <dbReference type="PROSITE" id="PS50045"/>
    </source>
</evidence>
<dbReference type="Gene3D" id="1.10.8.60">
    <property type="match status" value="1"/>
</dbReference>
<dbReference type="InterPro" id="IPR058031">
    <property type="entry name" value="AAA_lid_NorR"/>
</dbReference>
<reference evidence="9" key="1">
    <citation type="journal article" date="2020" name="mSystems">
        <title>Genome- and Community-Level Interaction Insights into Carbon Utilization and Element Cycling Functions of Hydrothermarchaeota in Hydrothermal Sediment.</title>
        <authorList>
            <person name="Zhou Z."/>
            <person name="Liu Y."/>
            <person name="Xu W."/>
            <person name="Pan J."/>
            <person name="Luo Z.H."/>
            <person name="Li M."/>
        </authorList>
    </citation>
    <scope>NUCLEOTIDE SEQUENCE [LARGE SCALE GENOMIC DNA]</scope>
    <source>
        <strain evidence="9">SpSt-456</strain>
    </source>
</reference>
<dbReference type="InterPro" id="IPR002197">
    <property type="entry name" value="HTH_Fis"/>
</dbReference>
<dbReference type="EMBL" id="DSTK01000039">
    <property type="protein sequence ID" value="HFK98227.1"/>
    <property type="molecule type" value="Genomic_DNA"/>
</dbReference>
<dbReference type="InterPro" id="IPR025662">
    <property type="entry name" value="Sigma_54_int_dom_ATP-bd_1"/>
</dbReference>
<feature type="domain" description="Sigma-54 factor interaction" evidence="7">
    <location>
        <begin position="144"/>
        <end position="375"/>
    </location>
</feature>
<dbReference type="GO" id="GO:0000160">
    <property type="term" value="P:phosphorelay signal transduction system"/>
    <property type="evidence" value="ECO:0007669"/>
    <property type="project" value="InterPro"/>
</dbReference>
<dbReference type="PANTHER" id="PTHR32071">
    <property type="entry name" value="TRANSCRIPTIONAL REGULATORY PROTEIN"/>
    <property type="match status" value="1"/>
</dbReference>
<dbReference type="InterPro" id="IPR025944">
    <property type="entry name" value="Sigma_54_int_dom_CS"/>
</dbReference>
<organism evidence="9">
    <name type="scientific">Desulfacinum infernum</name>
    <dbReference type="NCBI Taxonomy" id="35837"/>
    <lineage>
        <taxon>Bacteria</taxon>
        <taxon>Pseudomonadati</taxon>
        <taxon>Thermodesulfobacteriota</taxon>
        <taxon>Syntrophobacteria</taxon>
        <taxon>Syntrophobacterales</taxon>
        <taxon>Syntrophobacteraceae</taxon>
        <taxon>Desulfacinum</taxon>
    </lineage>
</organism>
<evidence type="ECO:0000256" key="5">
    <source>
        <dbReference type="ARBA" id="ARBA00023163"/>
    </source>
</evidence>
<dbReference type="Pfam" id="PF02954">
    <property type="entry name" value="HTH_8"/>
    <property type="match status" value="1"/>
</dbReference>
<dbReference type="PANTHER" id="PTHR32071:SF113">
    <property type="entry name" value="ALGINATE BIOSYNTHESIS TRANSCRIPTIONAL REGULATORY PROTEIN ALGB"/>
    <property type="match status" value="1"/>
</dbReference>
<evidence type="ECO:0000256" key="1">
    <source>
        <dbReference type="ARBA" id="ARBA00022741"/>
    </source>
</evidence>
<dbReference type="PROSITE" id="PS50045">
    <property type="entry name" value="SIGMA54_INTERACT_4"/>
    <property type="match status" value="1"/>
</dbReference>
<dbReference type="GO" id="GO:0005524">
    <property type="term" value="F:ATP binding"/>
    <property type="evidence" value="ECO:0007669"/>
    <property type="project" value="UniProtKB-KW"/>
</dbReference>
<dbReference type="InterPro" id="IPR002078">
    <property type="entry name" value="Sigma_54_int"/>
</dbReference>
<protein>
    <submittedName>
        <fullName evidence="9">Sigma-54-dependent Fis family transcriptional regulator</fullName>
    </submittedName>
</protein>
<dbReference type="FunFam" id="3.40.50.300:FF:000006">
    <property type="entry name" value="DNA-binding transcriptional regulator NtrC"/>
    <property type="match status" value="1"/>
</dbReference>
<dbReference type="InterPro" id="IPR001789">
    <property type="entry name" value="Sig_transdc_resp-reg_receiver"/>
</dbReference>
<dbReference type="InterPro" id="IPR003593">
    <property type="entry name" value="AAA+_ATPase"/>
</dbReference>
<dbReference type="GO" id="GO:0006355">
    <property type="term" value="P:regulation of DNA-templated transcription"/>
    <property type="evidence" value="ECO:0007669"/>
    <property type="project" value="InterPro"/>
</dbReference>
<dbReference type="InterPro" id="IPR009057">
    <property type="entry name" value="Homeodomain-like_sf"/>
</dbReference>
<dbReference type="PROSITE" id="PS50110">
    <property type="entry name" value="RESPONSE_REGULATORY"/>
    <property type="match status" value="1"/>
</dbReference>
<evidence type="ECO:0000256" key="3">
    <source>
        <dbReference type="ARBA" id="ARBA00023015"/>
    </source>
</evidence>
<feature type="modified residue" description="4-aspartylphosphate" evidence="6">
    <location>
        <position position="54"/>
    </location>
</feature>
<keyword evidence="2" id="KW-0067">ATP-binding</keyword>
<dbReference type="Gene3D" id="1.10.10.60">
    <property type="entry name" value="Homeodomain-like"/>
    <property type="match status" value="1"/>
</dbReference>
<dbReference type="GO" id="GO:0043565">
    <property type="term" value="F:sequence-specific DNA binding"/>
    <property type="evidence" value="ECO:0007669"/>
    <property type="project" value="InterPro"/>
</dbReference>
<dbReference type="InterPro" id="IPR027417">
    <property type="entry name" value="P-loop_NTPase"/>
</dbReference>
<dbReference type="Pfam" id="PF00072">
    <property type="entry name" value="Response_reg"/>
    <property type="match status" value="1"/>
</dbReference>
<dbReference type="SMART" id="SM00448">
    <property type="entry name" value="REC"/>
    <property type="match status" value="1"/>
</dbReference>
<evidence type="ECO:0000256" key="2">
    <source>
        <dbReference type="ARBA" id="ARBA00022840"/>
    </source>
</evidence>
<dbReference type="CDD" id="cd00009">
    <property type="entry name" value="AAA"/>
    <property type="match status" value="1"/>
</dbReference>
<dbReference type="PROSITE" id="PS00688">
    <property type="entry name" value="SIGMA54_INTERACT_3"/>
    <property type="match status" value="1"/>
</dbReference>